<reference evidence="1 2" key="1">
    <citation type="submission" date="2022-03" db="EMBL/GenBank/DDBJ databases">
        <title>Ignatzschineria rhizosphaerae HR5S32.</title>
        <authorList>
            <person name="Sun J.Q."/>
            <person name="Feng J.Y."/>
        </authorList>
    </citation>
    <scope>NUCLEOTIDE SEQUENCE [LARGE SCALE GENOMIC DNA]</scope>
    <source>
        <strain evidence="1 2">HR5S32</strain>
    </source>
</reference>
<name>A0ABY3WYZ1_9GAMM</name>
<accession>A0ABY3WYZ1</accession>
<dbReference type="EMBL" id="CP093379">
    <property type="protein sequence ID" value="UNM95833.1"/>
    <property type="molecule type" value="Genomic_DNA"/>
</dbReference>
<evidence type="ECO:0000313" key="1">
    <source>
        <dbReference type="EMBL" id="UNM95833.1"/>
    </source>
</evidence>
<dbReference type="Proteomes" id="UP000829542">
    <property type="component" value="Chromosome"/>
</dbReference>
<dbReference type="RefSeq" id="WP_242148488.1">
    <property type="nucleotide sequence ID" value="NZ_CP093379.1"/>
</dbReference>
<organism evidence="1 2">
    <name type="scientific">Ignatzschineria rhizosphaerae</name>
    <dbReference type="NCBI Taxonomy" id="2923279"/>
    <lineage>
        <taxon>Bacteria</taxon>
        <taxon>Pseudomonadati</taxon>
        <taxon>Pseudomonadota</taxon>
        <taxon>Gammaproteobacteria</taxon>
        <taxon>Cardiobacteriales</taxon>
        <taxon>Ignatzschineriaceae</taxon>
        <taxon>Ignatzschineria</taxon>
    </lineage>
</organism>
<evidence type="ECO:0000313" key="2">
    <source>
        <dbReference type="Proteomes" id="UP000829542"/>
    </source>
</evidence>
<gene>
    <name evidence="1" type="ORF">MMG00_11570</name>
</gene>
<proteinExistence type="predicted"/>
<keyword evidence="2" id="KW-1185">Reference proteome</keyword>
<protein>
    <submittedName>
        <fullName evidence="1">Uncharacterized protein</fullName>
    </submittedName>
</protein>
<sequence length="100" mass="10967">MTKANILLSLLSFVLLLLLIASASMTIGVMVATSLKEDPKSYAIPSYIVRASRLNLDHEAQTELMSCMERAKVLHMSEAIAKCLDRYDDKGADNEVPAPL</sequence>